<proteinExistence type="predicted"/>
<evidence type="ECO:0000313" key="2">
    <source>
        <dbReference type="EMBL" id="KAK4415545.1"/>
    </source>
</evidence>
<name>A0AAE1XPB7_9LAMI</name>
<keyword evidence="3" id="KW-1185">Reference proteome</keyword>
<dbReference type="AlphaFoldDB" id="A0AAE1XPB7"/>
<accession>A0AAE1XPB7</accession>
<protein>
    <submittedName>
        <fullName evidence="2">Uncharacterized protein</fullName>
    </submittedName>
</protein>
<reference evidence="2" key="2">
    <citation type="journal article" date="2024" name="Plant">
        <title>Genomic evolution and insights into agronomic trait innovations of Sesamum species.</title>
        <authorList>
            <person name="Miao H."/>
            <person name="Wang L."/>
            <person name="Qu L."/>
            <person name="Liu H."/>
            <person name="Sun Y."/>
            <person name="Le M."/>
            <person name="Wang Q."/>
            <person name="Wei S."/>
            <person name="Zheng Y."/>
            <person name="Lin W."/>
            <person name="Duan Y."/>
            <person name="Cao H."/>
            <person name="Xiong S."/>
            <person name="Wang X."/>
            <person name="Wei L."/>
            <person name="Li C."/>
            <person name="Ma Q."/>
            <person name="Ju M."/>
            <person name="Zhao R."/>
            <person name="Li G."/>
            <person name="Mu C."/>
            <person name="Tian Q."/>
            <person name="Mei H."/>
            <person name="Zhang T."/>
            <person name="Gao T."/>
            <person name="Zhang H."/>
        </authorList>
    </citation>
    <scope>NUCLEOTIDE SEQUENCE</scope>
    <source>
        <strain evidence="2">3651</strain>
    </source>
</reference>
<sequence length="201" mass="21967">MPNSKILEAFELSESDSLRLQATIASLAVAVENFGPAMEARYDDTMAAIANLRLQISTRFPQPPQQALQPQIPLPPPSMLTQVPSVTLPLPHSPTPQPALHHPNISVYLSLPIRPHTLIHHHTSPTRQLCQCWSTLSHTTKIPATNPLFPNSFKLSRIVTPLPRKPHRSHRPPLSPQPFSLAPPGLASPTPQQPPSMVAAA</sequence>
<dbReference type="EMBL" id="JACGWO010000011">
    <property type="protein sequence ID" value="KAK4415545.1"/>
    <property type="molecule type" value="Genomic_DNA"/>
</dbReference>
<organism evidence="2 3">
    <name type="scientific">Sesamum alatum</name>
    <dbReference type="NCBI Taxonomy" id="300844"/>
    <lineage>
        <taxon>Eukaryota</taxon>
        <taxon>Viridiplantae</taxon>
        <taxon>Streptophyta</taxon>
        <taxon>Embryophyta</taxon>
        <taxon>Tracheophyta</taxon>
        <taxon>Spermatophyta</taxon>
        <taxon>Magnoliopsida</taxon>
        <taxon>eudicotyledons</taxon>
        <taxon>Gunneridae</taxon>
        <taxon>Pentapetalae</taxon>
        <taxon>asterids</taxon>
        <taxon>lamiids</taxon>
        <taxon>Lamiales</taxon>
        <taxon>Pedaliaceae</taxon>
        <taxon>Sesamum</taxon>
    </lineage>
</organism>
<feature type="region of interest" description="Disordered" evidence="1">
    <location>
        <begin position="162"/>
        <end position="201"/>
    </location>
</feature>
<evidence type="ECO:0000256" key="1">
    <source>
        <dbReference type="SAM" id="MobiDB-lite"/>
    </source>
</evidence>
<comment type="caution">
    <text evidence="2">The sequence shown here is derived from an EMBL/GenBank/DDBJ whole genome shotgun (WGS) entry which is preliminary data.</text>
</comment>
<evidence type="ECO:0000313" key="3">
    <source>
        <dbReference type="Proteomes" id="UP001293254"/>
    </source>
</evidence>
<gene>
    <name evidence="2" type="ORF">Salat_2661900</name>
</gene>
<reference evidence="2" key="1">
    <citation type="submission" date="2020-06" db="EMBL/GenBank/DDBJ databases">
        <authorList>
            <person name="Li T."/>
            <person name="Hu X."/>
            <person name="Zhang T."/>
            <person name="Song X."/>
            <person name="Zhang H."/>
            <person name="Dai N."/>
            <person name="Sheng W."/>
            <person name="Hou X."/>
            <person name="Wei L."/>
        </authorList>
    </citation>
    <scope>NUCLEOTIDE SEQUENCE</scope>
    <source>
        <strain evidence="2">3651</strain>
        <tissue evidence="2">Leaf</tissue>
    </source>
</reference>
<dbReference type="Proteomes" id="UP001293254">
    <property type="component" value="Unassembled WGS sequence"/>
</dbReference>